<comment type="caution">
    <text evidence="2">The sequence shown here is derived from an EMBL/GenBank/DDBJ whole genome shotgun (WGS) entry which is preliminary data.</text>
</comment>
<evidence type="ECO:0000313" key="2">
    <source>
        <dbReference type="EMBL" id="KAF8659303.1"/>
    </source>
</evidence>
<evidence type="ECO:0000313" key="3">
    <source>
        <dbReference type="Proteomes" id="UP000636709"/>
    </source>
</evidence>
<proteinExistence type="predicted"/>
<dbReference type="Proteomes" id="UP000636709">
    <property type="component" value="Unassembled WGS sequence"/>
</dbReference>
<evidence type="ECO:0000256" key="1">
    <source>
        <dbReference type="SAM" id="MobiDB-lite"/>
    </source>
</evidence>
<dbReference type="AlphaFoldDB" id="A0A835AHN5"/>
<gene>
    <name evidence="2" type="ORF">HU200_058504</name>
</gene>
<organism evidence="2 3">
    <name type="scientific">Digitaria exilis</name>
    <dbReference type="NCBI Taxonomy" id="1010633"/>
    <lineage>
        <taxon>Eukaryota</taxon>
        <taxon>Viridiplantae</taxon>
        <taxon>Streptophyta</taxon>
        <taxon>Embryophyta</taxon>
        <taxon>Tracheophyta</taxon>
        <taxon>Spermatophyta</taxon>
        <taxon>Magnoliopsida</taxon>
        <taxon>Liliopsida</taxon>
        <taxon>Poales</taxon>
        <taxon>Poaceae</taxon>
        <taxon>PACMAD clade</taxon>
        <taxon>Panicoideae</taxon>
        <taxon>Panicodae</taxon>
        <taxon>Paniceae</taxon>
        <taxon>Anthephorinae</taxon>
        <taxon>Digitaria</taxon>
    </lineage>
</organism>
<keyword evidence="3" id="KW-1185">Reference proteome</keyword>
<sequence length="23" mass="2771">MRAAALPPRWRRARPPSPRLRCR</sequence>
<feature type="compositionally biased region" description="Basic residues" evidence="1">
    <location>
        <begin position="9"/>
        <end position="23"/>
    </location>
</feature>
<accession>A0A835AHN5</accession>
<name>A0A835AHN5_9POAL</name>
<reference evidence="2" key="1">
    <citation type="submission" date="2020-07" db="EMBL/GenBank/DDBJ databases">
        <title>Genome sequence and genetic diversity analysis of an under-domesticated orphan crop, white fonio (Digitaria exilis).</title>
        <authorList>
            <person name="Bennetzen J.L."/>
            <person name="Chen S."/>
            <person name="Ma X."/>
            <person name="Wang X."/>
            <person name="Yssel A.E.J."/>
            <person name="Chaluvadi S.R."/>
            <person name="Johnson M."/>
            <person name="Gangashetty P."/>
            <person name="Hamidou F."/>
            <person name="Sanogo M.D."/>
            <person name="Zwaenepoel A."/>
            <person name="Wallace J."/>
            <person name="Van De Peer Y."/>
            <person name="Van Deynze A."/>
        </authorList>
    </citation>
    <scope>NUCLEOTIDE SEQUENCE</scope>
    <source>
        <tissue evidence="2">Leaves</tissue>
    </source>
</reference>
<feature type="region of interest" description="Disordered" evidence="1">
    <location>
        <begin position="1"/>
        <end position="23"/>
    </location>
</feature>
<dbReference type="EMBL" id="JACEFO010002462">
    <property type="protein sequence ID" value="KAF8659303.1"/>
    <property type="molecule type" value="Genomic_DNA"/>
</dbReference>
<protein>
    <submittedName>
        <fullName evidence="2">Uncharacterized protein</fullName>
    </submittedName>
</protein>